<name>G4N6F9_PYRO7</name>
<dbReference type="GeneID" id="12984331"/>
<protein>
    <submittedName>
        <fullName evidence="1">Uncharacterized protein</fullName>
    </submittedName>
</protein>
<dbReference type="InParanoid" id="G4N6F9"/>
<proteinExistence type="predicted"/>
<evidence type="ECO:0000313" key="1">
    <source>
        <dbReference type="EMBL" id="EHA49829.1"/>
    </source>
</evidence>
<evidence type="ECO:0000313" key="2">
    <source>
        <dbReference type="Proteomes" id="UP000009058"/>
    </source>
</evidence>
<gene>
    <name evidence="1" type="ORF">MGG_17049</name>
</gene>
<keyword evidence="2" id="KW-1185">Reference proteome</keyword>
<dbReference type="EMBL" id="CM001234">
    <property type="protein sequence ID" value="EHA49829.1"/>
    <property type="molecule type" value="Genomic_DNA"/>
</dbReference>
<dbReference type="HOGENOM" id="CLU_1768471_0_0_1"/>
<dbReference type="VEuPathDB" id="FungiDB:MGG_17049"/>
<dbReference type="RefSeq" id="XP_003716148.1">
    <property type="nucleotide sequence ID" value="XM_003716100.1"/>
</dbReference>
<accession>G4N6F9</accession>
<sequence length="147" mass="16740">MYLSLGGHGSLLTPNKQQIEARNQKLTFRASQYYRREDAIMSLRVHCTTVCQEAEAELNYPSSEAVTRNDGSRQGANWKTCMPQSRHYAHCPYFKGLEAYRVPYYLGAVRCIIQPPSNSMDTVHLCIDGSCPLEFPKIEKPPFIRPP</sequence>
<organism evidence="1 2">
    <name type="scientific">Pyricularia oryzae (strain 70-15 / ATCC MYA-4617 / FGSC 8958)</name>
    <name type="common">Rice blast fungus</name>
    <name type="synonym">Magnaporthe oryzae</name>
    <dbReference type="NCBI Taxonomy" id="242507"/>
    <lineage>
        <taxon>Eukaryota</taxon>
        <taxon>Fungi</taxon>
        <taxon>Dikarya</taxon>
        <taxon>Ascomycota</taxon>
        <taxon>Pezizomycotina</taxon>
        <taxon>Sordariomycetes</taxon>
        <taxon>Sordariomycetidae</taxon>
        <taxon>Magnaporthales</taxon>
        <taxon>Pyriculariaceae</taxon>
        <taxon>Pyricularia</taxon>
    </lineage>
</organism>
<reference key="2">
    <citation type="submission" date="2011-05" db="EMBL/GenBank/DDBJ databases">
        <title>The Genome Sequence of Magnaporthe oryzae 70-15.</title>
        <authorList>
            <consortium name="The Broad Institute Genome Sequencing Platform"/>
            <person name="Ma L.-J."/>
            <person name="Dead R."/>
            <person name="Young S.K."/>
            <person name="Zeng Q."/>
            <person name="Gargeya S."/>
            <person name="Fitzgerald M."/>
            <person name="Haas B."/>
            <person name="Abouelleil A."/>
            <person name="Alvarado L."/>
            <person name="Arachchi H.M."/>
            <person name="Berlin A."/>
            <person name="Brown A."/>
            <person name="Chapman S.B."/>
            <person name="Chen Z."/>
            <person name="Dunbar C."/>
            <person name="Freedman E."/>
            <person name="Gearin G."/>
            <person name="Gellesch M."/>
            <person name="Goldberg J."/>
            <person name="Griggs A."/>
            <person name="Gujja S."/>
            <person name="Heiman D."/>
            <person name="Howarth C."/>
            <person name="Larson L."/>
            <person name="Lui A."/>
            <person name="MacDonald P.J.P."/>
            <person name="Mehta T."/>
            <person name="Montmayeur A."/>
            <person name="Murphy C."/>
            <person name="Neiman D."/>
            <person name="Pearson M."/>
            <person name="Priest M."/>
            <person name="Roberts A."/>
            <person name="Saif S."/>
            <person name="Shea T."/>
            <person name="Shenoy N."/>
            <person name="Sisk P."/>
            <person name="Stolte C."/>
            <person name="Sykes S."/>
            <person name="Yandava C."/>
            <person name="Wortman J."/>
            <person name="Nusbaum C."/>
            <person name="Birren B."/>
        </authorList>
    </citation>
    <scope>NUCLEOTIDE SEQUENCE</scope>
    <source>
        <strain>70-15</strain>
    </source>
</reference>
<reference evidence="1 2" key="1">
    <citation type="journal article" date="2005" name="Nature">
        <title>The genome sequence of the rice blast fungus Magnaporthe grisea.</title>
        <authorList>
            <person name="Dean R.A."/>
            <person name="Talbot N.J."/>
            <person name="Ebbole D.J."/>
            <person name="Farman M.L."/>
            <person name="Mitchell T.K."/>
            <person name="Orbach M.J."/>
            <person name="Thon M."/>
            <person name="Kulkarni R."/>
            <person name="Xu J.R."/>
            <person name="Pan H."/>
            <person name="Read N.D."/>
            <person name="Lee Y.H."/>
            <person name="Carbone I."/>
            <person name="Brown D."/>
            <person name="Oh Y.Y."/>
            <person name="Donofrio N."/>
            <person name="Jeong J.S."/>
            <person name="Soanes D.M."/>
            <person name="Djonovic S."/>
            <person name="Kolomiets E."/>
            <person name="Rehmeyer C."/>
            <person name="Li W."/>
            <person name="Harding M."/>
            <person name="Kim S."/>
            <person name="Lebrun M.H."/>
            <person name="Bohnert H."/>
            <person name="Coughlan S."/>
            <person name="Butler J."/>
            <person name="Calvo S."/>
            <person name="Ma L.J."/>
            <person name="Nicol R."/>
            <person name="Purcell S."/>
            <person name="Nusbaum C."/>
            <person name="Galagan J.E."/>
            <person name="Birren B.W."/>
        </authorList>
    </citation>
    <scope>NUCLEOTIDE SEQUENCE [LARGE SCALE GENOMIC DNA]</scope>
    <source>
        <strain evidence="2">70-15 / ATCC MYA-4617 / FGSC 8958</strain>
    </source>
</reference>
<dbReference type="Proteomes" id="UP000009058">
    <property type="component" value="Chromosome 4"/>
</dbReference>
<dbReference type="AlphaFoldDB" id="G4N6F9"/>
<dbReference type="KEGG" id="mgr:MGG_17049"/>